<dbReference type="AlphaFoldDB" id="A0A9D1IJS9"/>
<name>A0A9D1IJS9_9BURK</name>
<accession>A0A9D1IJS9</accession>
<evidence type="ECO:0000259" key="1">
    <source>
        <dbReference type="PROSITE" id="PS51186"/>
    </source>
</evidence>
<feature type="domain" description="N-acetyltransferase" evidence="1">
    <location>
        <begin position="9"/>
        <end position="167"/>
    </location>
</feature>
<sequence length="174" mass="20493">MRAKKIEGIEFVRFSEEFKEIKLVKEQKKHYLELLLLGDEQESMIDRYLEEAELFVWQKGAEAIAVACVTDEGAGVCELKNLAVKSSYQRKGFGKRFLNYLFEYFKNDFRLMLVGTGESKSTMAFYESCGFRYSHRVKNFFLENYDHLIFEDGCFLRDMVFFKKELKTAISGRK</sequence>
<dbReference type="GO" id="GO:0016747">
    <property type="term" value="F:acyltransferase activity, transferring groups other than amino-acyl groups"/>
    <property type="evidence" value="ECO:0007669"/>
    <property type="project" value="InterPro"/>
</dbReference>
<dbReference type="InterPro" id="IPR000182">
    <property type="entry name" value="GNAT_dom"/>
</dbReference>
<protein>
    <submittedName>
        <fullName evidence="2">GNAT family N-acetyltransferase</fullName>
    </submittedName>
</protein>
<dbReference type="Gene3D" id="3.40.630.30">
    <property type="match status" value="1"/>
</dbReference>
<evidence type="ECO:0000313" key="2">
    <source>
        <dbReference type="EMBL" id="HIU37372.1"/>
    </source>
</evidence>
<dbReference type="PROSITE" id="PS51186">
    <property type="entry name" value="GNAT"/>
    <property type="match status" value="1"/>
</dbReference>
<organism evidence="2 3">
    <name type="scientific">Candidatus Aphodousia faecigallinarum</name>
    <dbReference type="NCBI Taxonomy" id="2840677"/>
    <lineage>
        <taxon>Bacteria</taxon>
        <taxon>Pseudomonadati</taxon>
        <taxon>Pseudomonadota</taxon>
        <taxon>Betaproteobacteria</taxon>
        <taxon>Burkholderiales</taxon>
        <taxon>Sutterellaceae</taxon>
        <taxon>Sutterellaceae incertae sedis</taxon>
        <taxon>Candidatus Aphodousia</taxon>
    </lineage>
</organism>
<dbReference type="SUPFAM" id="SSF55729">
    <property type="entry name" value="Acyl-CoA N-acyltransferases (Nat)"/>
    <property type="match status" value="1"/>
</dbReference>
<proteinExistence type="predicted"/>
<dbReference type="EMBL" id="DVMY01000064">
    <property type="protein sequence ID" value="HIU37372.1"/>
    <property type="molecule type" value="Genomic_DNA"/>
</dbReference>
<reference evidence="2" key="1">
    <citation type="submission" date="2020-10" db="EMBL/GenBank/DDBJ databases">
        <authorList>
            <person name="Gilroy R."/>
        </authorList>
    </citation>
    <scope>NUCLEOTIDE SEQUENCE</scope>
    <source>
        <strain evidence="2">7463</strain>
    </source>
</reference>
<evidence type="ECO:0000313" key="3">
    <source>
        <dbReference type="Proteomes" id="UP000824083"/>
    </source>
</evidence>
<dbReference type="Proteomes" id="UP000824083">
    <property type="component" value="Unassembled WGS sequence"/>
</dbReference>
<comment type="caution">
    <text evidence="2">The sequence shown here is derived from an EMBL/GenBank/DDBJ whole genome shotgun (WGS) entry which is preliminary data.</text>
</comment>
<dbReference type="Pfam" id="PF00583">
    <property type="entry name" value="Acetyltransf_1"/>
    <property type="match status" value="1"/>
</dbReference>
<reference evidence="2" key="2">
    <citation type="journal article" date="2021" name="PeerJ">
        <title>Extensive microbial diversity within the chicken gut microbiome revealed by metagenomics and culture.</title>
        <authorList>
            <person name="Gilroy R."/>
            <person name="Ravi A."/>
            <person name="Getino M."/>
            <person name="Pursley I."/>
            <person name="Horton D.L."/>
            <person name="Alikhan N.F."/>
            <person name="Baker D."/>
            <person name="Gharbi K."/>
            <person name="Hall N."/>
            <person name="Watson M."/>
            <person name="Adriaenssens E.M."/>
            <person name="Foster-Nyarko E."/>
            <person name="Jarju S."/>
            <person name="Secka A."/>
            <person name="Antonio M."/>
            <person name="Oren A."/>
            <person name="Chaudhuri R.R."/>
            <person name="La Ragione R."/>
            <person name="Hildebrand F."/>
            <person name="Pallen M.J."/>
        </authorList>
    </citation>
    <scope>NUCLEOTIDE SEQUENCE</scope>
    <source>
        <strain evidence="2">7463</strain>
    </source>
</reference>
<dbReference type="InterPro" id="IPR016181">
    <property type="entry name" value="Acyl_CoA_acyltransferase"/>
</dbReference>
<dbReference type="CDD" id="cd04301">
    <property type="entry name" value="NAT_SF"/>
    <property type="match status" value="1"/>
</dbReference>
<gene>
    <name evidence="2" type="ORF">IAC56_03755</name>
</gene>